<dbReference type="InterPro" id="IPR019410">
    <property type="entry name" value="Methyltransf_16"/>
</dbReference>
<reference evidence="3" key="2">
    <citation type="submission" date="2025-09" db="UniProtKB">
        <authorList>
            <consortium name="Ensembl"/>
        </authorList>
    </citation>
    <scope>IDENTIFICATION</scope>
</reference>
<dbReference type="PANTHER" id="PTHR14614">
    <property type="entry name" value="HEPATOCELLULAR CARCINOMA-ASSOCIATED ANTIGEN"/>
    <property type="match status" value="1"/>
</dbReference>
<dbReference type="InterPro" id="IPR029063">
    <property type="entry name" value="SAM-dependent_MTases_sf"/>
</dbReference>
<evidence type="ECO:0000313" key="4">
    <source>
        <dbReference type="Proteomes" id="UP000694548"/>
    </source>
</evidence>
<sequence>KPLGQEDPLSQACRPQCFFSFSNRIKQFQDPFKPSSAEICIRTEQLMLNWMFEMLRDHFRTCGLKTEPVFDQDQPITQFSSCRSVLELGSGVGLTGIGICRSCSPNRFIFSDCHASVLQKLRENVQLNGLSEQTSPSVRVDELDWTTASDETIRDIGCDTVIAADVVYDPDVAGSLVKLLVKILNCSSAERKLEIFICSTVRNPETYDGFKRQLETAGISHRVMSEPVPNVFPYDRLAPIELIKLFR</sequence>
<evidence type="ECO:0000313" key="3">
    <source>
        <dbReference type="Ensembl" id="ENSNFUP00015027570.1"/>
    </source>
</evidence>
<dbReference type="Pfam" id="PF10294">
    <property type="entry name" value="Methyltransf_16"/>
    <property type="match status" value="1"/>
</dbReference>
<dbReference type="GO" id="GO:0032259">
    <property type="term" value="P:methylation"/>
    <property type="evidence" value="ECO:0007669"/>
    <property type="project" value="UniProtKB-KW"/>
</dbReference>
<evidence type="ECO:0000256" key="2">
    <source>
        <dbReference type="ARBA" id="ARBA00022691"/>
    </source>
</evidence>
<keyword evidence="1" id="KW-0808">Transferase</keyword>
<dbReference type="Ensembl" id="ENSNFUT00015028796.1">
    <property type="protein sequence ID" value="ENSNFUP00015027570.1"/>
    <property type="gene ID" value="ENSNFUG00015013340.1"/>
</dbReference>
<evidence type="ECO:0000256" key="1">
    <source>
        <dbReference type="ARBA" id="ARBA00022603"/>
    </source>
</evidence>
<organism evidence="3 4">
    <name type="scientific">Nothobranchius furzeri</name>
    <name type="common">Turquoise killifish</name>
    <dbReference type="NCBI Taxonomy" id="105023"/>
    <lineage>
        <taxon>Eukaryota</taxon>
        <taxon>Metazoa</taxon>
        <taxon>Chordata</taxon>
        <taxon>Craniata</taxon>
        <taxon>Vertebrata</taxon>
        <taxon>Euteleostomi</taxon>
        <taxon>Actinopterygii</taxon>
        <taxon>Neopterygii</taxon>
        <taxon>Teleostei</taxon>
        <taxon>Neoteleostei</taxon>
        <taxon>Acanthomorphata</taxon>
        <taxon>Ovalentaria</taxon>
        <taxon>Atherinomorphae</taxon>
        <taxon>Cyprinodontiformes</taxon>
        <taxon>Nothobranchiidae</taxon>
        <taxon>Nothobranchius</taxon>
    </lineage>
</organism>
<accession>A0A8C6LZ41</accession>
<dbReference type="GO" id="GO:0008168">
    <property type="term" value="F:methyltransferase activity"/>
    <property type="evidence" value="ECO:0007669"/>
    <property type="project" value="UniProtKB-KW"/>
</dbReference>
<dbReference type="PANTHER" id="PTHR14614:SF130">
    <property type="entry name" value="PROTEIN-LYSINE N-METHYLTRANSFERASE EEF2KMT"/>
    <property type="match status" value="1"/>
</dbReference>
<dbReference type="Gene3D" id="3.40.50.150">
    <property type="entry name" value="Vaccinia Virus protein VP39"/>
    <property type="match status" value="1"/>
</dbReference>
<dbReference type="SUPFAM" id="SSF53335">
    <property type="entry name" value="S-adenosyl-L-methionine-dependent methyltransferases"/>
    <property type="match status" value="1"/>
</dbReference>
<dbReference type="AlphaFoldDB" id="A0A8C6LZ41"/>
<reference evidence="3" key="1">
    <citation type="submission" date="2025-08" db="UniProtKB">
        <authorList>
            <consortium name="Ensembl"/>
        </authorList>
    </citation>
    <scope>IDENTIFICATION</scope>
</reference>
<proteinExistence type="predicted"/>
<keyword evidence="4" id="KW-1185">Reference proteome</keyword>
<name>A0A8C6LZ41_NOTFU</name>
<dbReference type="GO" id="GO:0032991">
    <property type="term" value="C:protein-containing complex"/>
    <property type="evidence" value="ECO:0007669"/>
    <property type="project" value="TreeGrafter"/>
</dbReference>
<dbReference type="Proteomes" id="UP000694548">
    <property type="component" value="Unassembled WGS sequence"/>
</dbReference>
<dbReference type="GeneTree" id="ENSGT00940000164788"/>
<keyword evidence="1" id="KW-0489">Methyltransferase</keyword>
<protein>
    <submittedName>
        <fullName evidence="3">Eukaryotic elongation factor 2 lysine methyltransferase</fullName>
    </submittedName>
</protein>
<keyword evidence="2" id="KW-0949">S-adenosyl-L-methionine</keyword>